<evidence type="ECO:0000313" key="3">
    <source>
        <dbReference type="Proteomes" id="UP000886812"/>
    </source>
</evidence>
<reference evidence="2" key="2">
    <citation type="journal article" date="2021" name="PeerJ">
        <title>Extensive microbial diversity within the chicken gut microbiome revealed by metagenomics and culture.</title>
        <authorList>
            <person name="Gilroy R."/>
            <person name="Ravi A."/>
            <person name="Getino M."/>
            <person name="Pursley I."/>
            <person name="Horton D.L."/>
            <person name="Alikhan N.F."/>
            <person name="Baker D."/>
            <person name="Gharbi K."/>
            <person name="Hall N."/>
            <person name="Watson M."/>
            <person name="Adriaenssens E.M."/>
            <person name="Foster-Nyarko E."/>
            <person name="Jarju S."/>
            <person name="Secka A."/>
            <person name="Antonio M."/>
            <person name="Oren A."/>
            <person name="Chaudhuri R.R."/>
            <person name="La Ragione R."/>
            <person name="Hildebrand F."/>
            <person name="Pallen M.J."/>
        </authorList>
    </citation>
    <scope>NUCLEOTIDE SEQUENCE</scope>
    <source>
        <strain evidence="2">10669</strain>
    </source>
</reference>
<evidence type="ECO:0000256" key="1">
    <source>
        <dbReference type="SAM" id="SignalP"/>
    </source>
</evidence>
<dbReference type="EMBL" id="DVOG01000065">
    <property type="protein sequence ID" value="HIV04005.1"/>
    <property type="molecule type" value="Genomic_DNA"/>
</dbReference>
<evidence type="ECO:0000313" key="2">
    <source>
        <dbReference type="EMBL" id="HIV04005.1"/>
    </source>
</evidence>
<evidence type="ECO:0008006" key="4">
    <source>
        <dbReference type="Google" id="ProtNLM"/>
    </source>
</evidence>
<dbReference type="AlphaFoldDB" id="A0A9D1NJ26"/>
<feature type="signal peptide" evidence="1">
    <location>
        <begin position="1"/>
        <end position="20"/>
    </location>
</feature>
<reference evidence="2" key="1">
    <citation type="submission" date="2020-10" db="EMBL/GenBank/DDBJ databases">
        <authorList>
            <person name="Gilroy R."/>
        </authorList>
    </citation>
    <scope>NUCLEOTIDE SEQUENCE</scope>
    <source>
        <strain evidence="2">10669</strain>
    </source>
</reference>
<organism evidence="2 3">
    <name type="scientific">Candidatus Spyradosoma merdigallinarum</name>
    <dbReference type="NCBI Taxonomy" id="2840950"/>
    <lineage>
        <taxon>Bacteria</taxon>
        <taxon>Pseudomonadati</taxon>
        <taxon>Verrucomicrobiota</taxon>
        <taxon>Opitutia</taxon>
        <taxon>Opitutia incertae sedis</taxon>
        <taxon>Candidatus Spyradosoma</taxon>
    </lineage>
</organism>
<protein>
    <recommendedName>
        <fullName evidence="4">Outer membrane protein beta-barrel domain-containing protein</fullName>
    </recommendedName>
</protein>
<gene>
    <name evidence="2" type="ORF">IAC75_02505</name>
</gene>
<name>A0A9D1NJ26_9BACT</name>
<accession>A0A9D1NJ26</accession>
<proteinExistence type="predicted"/>
<sequence>MLSQTSLVLAAGMLPAAAFGGVFVITDDACPAAHGDLEAHLNWESGIATSHGRSVGSGAGLEFAYGATATLEVAASLDFGWDYASGHYARKTGGERQNDFNFTGVSLGLKNQILDPESPENPFGLAMVGGFSWGWAAPDKTSARDIAFSLGLNFQKNLMDGDLILAFTPGVEFATSKGSTDAYGNPVNEDSSVDSIAYTLAGGFSYQIAEGLRVGAEAEWSASYSDGYDDDAFYAGPNLCYEAESWWATLCVAPRLFSRDPELGHDVRVVVQLGYVF</sequence>
<feature type="chain" id="PRO_5038394106" description="Outer membrane protein beta-barrel domain-containing protein" evidence="1">
    <location>
        <begin position="21"/>
        <end position="277"/>
    </location>
</feature>
<dbReference type="Proteomes" id="UP000886812">
    <property type="component" value="Unassembled WGS sequence"/>
</dbReference>
<keyword evidence="1" id="KW-0732">Signal</keyword>
<comment type="caution">
    <text evidence="2">The sequence shown here is derived from an EMBL/GenBank/DDBJ whole genome shotgun (WGS) entry which is preliminary data.</text>
</comment>